<dbReference type="Gramene" id="OGLUM11G22090.1">
    <property type="protein sequence ID" value="OGLUM11G22090.1"/>
    <property type="gene ID" value="OGLUM11G22090"/>
</dbReference>
<dbReference type="EnsemblPlants" id="OGLUM11G22090.1">
    <property type="protein sequence ID" value="OGLUM11G22090.1"/>
    <property type="gene ID" value="OGLUM11G22090"/>
</dbReference>
<dbReference type="AlphaFoldDB" id="A0A0E0BM69"/>
<protein>
    <submittedName>
        <fullName evidence="2">Uncharacterized protein</fullName>
    </submittedName>
</protein>
<evidence type="ECO:0000256" key="1">
    <source>
        <dbReference type="SAM" id="MobiDB-lite"/>
    </source>
</evidence>
<evidence type="ECO:0000313" key="3">
    <source>
        <dbReference type="Proteomes" id="UP000026961"/>
    </source>
</evidence>
<evidence type="ECO:0000313" key="2">
    <source>
        <dbReference type="EnsemblPlants" id="OGLUM11G22090.1"/>
    </source>
</evidence>
<organism evidence="2">
    <name type="scientific">Oryza glumipatula</name>
    <dbReference type="NCBI Taxonomy" id="40148"/>
    <lineage>
        <taxon>Eukaryota</taxon>
        <taxon>Viridiplantae</taxon>
        <taxon>Streptophyta</taxon>
        <taxon>Embryophyta</taxon>
        <taxon>Tracheophyta</taxon>
        <taxon>Spermatophyta</taxon>
        <taxon>Magnoliopsida</taxon>
        <taxon>Liliopsida</taxon>
        <taxon>Poales</taxon>
        <taxon>Poaceae</taxon>
        <taxon>BOP clade</taxon>
        <taxon>Oryzoideae</taxon>
        <taxon>Oryzeae</taxon>
        <taxon>Oryzinae</taxon>
        <taxon>Oryza</taxon>
    </lineage>
</organism>
<name>A0A0E0BM69_9ORYZ</name>
<feature type="compositionally biased region" description="Gly residues" evidence="1">
    <location>
        <begin position="9"/>
        <end position="18"/>
    </location>
</feature>
<feature type="region of interest" description="Disordered" evidence="1">
    <location>
        <begin position="1"/>
        <end position="22"/>
    </location>
</feature>
<sequence>MGLTTSKSAGGGGGGGGETTLSSAIDSKRATETGSVTIQVAGKSINSFSRRRPHLVRTSPTTTPTAIAGSSPTGYPYVFLYLDRPAAAADVVTAEFVFRLLDGNGEMVRMKIPPSPVTFSFVHGYKQTLGLRKIHQEEQDGELVVVISKTRRCNIAVVTSARHCRHEAACIVVVVVDDCGGLVVVPPPDLHRHLGDLLASGLGSEQTCISWSVASCSGHIGTCSPHIDGSCSSHFSG</sequence>
<dbReference type="STRING" id="40148.A0A0E0BM69"/>
<reference evidence="2" key="1">
    <citation type="submission" date="2015-04" db="UniProtKB">
        <authorList>
            <consortium name="EnsemblPlants"/>
        </authorList>
    </citation>
    <scope>IDENTIFICATION</scope>
</reference>
<proteinExistence type="predicted"/>
<keyword evidence="3" id="KW-1185">Reference proteome</keyword>
<dbReference type="Proteomes" id="UP000026961">
    <property type="component" value="Chromosome 11"/>
</dbReference>
<reference evidence="2" key="2">
    <citation type="submission" date="2018-05" db="EMBL/GenBank/DDBJ databases">
        <title>OgluRS3 (Oryza glumaepatula Reference Sequence Version 3).</title>
        <authorList>
            <person name="Zhang J."/>
            <person name="Kudrna D."/>
            <person name="Lee S."/>
            <person name="Talag J."/>
            <person name="Welchert J."/>
            <person name="Wing R.A."/>
        </authorList>
    </citation>
    <scope>NUCLEOTIDE SEQUENCE [LARGE SCALE GENOMIC DNA]</scope>
</reference>
<dbReference type="HOGENOM" id="CLU_004253_2_1_1"/>
<accession>A0A0E0BM69</accession>